<comment type="subunit">
    <text evidence="8">Component of the lipopolysaccharide transport and assembly complex. The LptBFG transporter is composed of two ATP-binding proteins (LptB) and two transmembrane proteins (LptF and LptG).</text>
</comment>
<keyword evidence="13" id="KW-1185">Reference proteome</keyword>
<evidence type="ECO:0000313" key="13">
    <source>
        <dbReference type="Proteomes" id="UP000626180"/>
    </source>
</evidence>
<keyword evidence="5 9" id="KW-0812">Transmembrane</keyword>
<dbReference type="RefSeq" id="WP_010798127.1">
    <property type="nucleotide sequence ID" value="NZ_CP069262.1"/>
</dbReference>
<reference evidence="11 12" key="1">
    <citation type="submission" date="2018-06" db="EMBL/GenBank/DDBJ databases">
        <authorList>
            <consortium name="Pathogen Informatics"/>
            <person name="Doyle S."/>
        </authorList>
    </citation>
    <scope>NUCLEOTIDE SEQUENCE [LARGE SCALE GENOMIC DNA]</scope>
    <source>
        <strain evidence="11 12">NCTC11842</strain>
    </source>
</reference>
<feature type="transmembrane region" description="Helical" evidence="9">
    <location>
        <begin position="7"/>
        <end position="27"/>
    </location>
</feature>
<feature type="transmembrane region" description="Helical" evidence="9">
    <location>
        <begin position="63"/>
        <end position="82"/>
    </location>
</feature>
<dbReference type="InterPro" id="IPR030923">
    <property type="entry name" value="LptG"/>
</dbReference>
<evidence type="ECO:0000256" key="5">
    <source>
        <dbReference type="ARBA" id="ARBA00022692"/>
    </source>
</evidence>
<evidence type="ECO:0000313" key="10">
    <source>
        <dbReference type="EMBL" id="MBF8640683.1"/>
    </source>
</evidence>
<evidence type="ECO:0000256" key="2">
    <source>
        <dbReference type="ARBA" id="ARBA00004651"/>
    </source>
</evidence>
<name>A0A2X2ECR7_PSELU</name>
<feature type="transmembrane region" description="Helical" evidence="9">
    <location>
        <begin position="326"/>
        <end position="351"/>
    </location>
</feature>
<dbReference type="NCBIfam" id="TIGR04408">
    <property type="entry name" value="LptG_lptG"/>
    <property type="match status" value="1"/>
</dbReference>
<comment type="similarity">
    <text evidence="3">Belongs to the LptF/LptG family.</text>
</comment>
<feature type="transmembrane region" description="Helical" evidence="9">
    <location>
        <begin position="303"/>
        <end position="320"/>
    </location>
</feature>
<comment type="function">
    <text evidence="1">Part of the ABC transporter complex LptBFG involved in the translocation of lipopolysaccharide (LPS) from the inner membrane to the outer membrane.</text>
</comment>
<evidence type="ECO:0000256" key="6">
    <source>
        <dbReference type="ARBA" id="ARBA00022989"/>
    </source>
</evidence>
<evidence type="ECO:0000256" key="8">
    <source>
        <dbReference type="ARBA" id="ARBA00026081"/>
    </source>
</evidence>
<dbReference type="EMBL" id="UAUF01000011">
    <property type="protein sequence ID" value="SPZ06039.1"/>
    <property type="molecule type" value="Genomic_DNA"/>
</dbReference>
<keyword evidence="7 9" id="KW-0472">Membrane</keyword>
<comment type="subcellular location">
    <subcellularLocation>
        <location evidence="2">Cell membrane</location>
        <topology evidence="2">Multi-pass membrane protein</topology>
    </subcellularLocation>
</comment>
<reference evidence="10 13" key="2">
    <citation type="submission" date="2020-10" db="EMBL/GenBank/DDBJ databases">
        <title>Genome sequences of Pseudomonas isolates.</title>
        <authorList>
            <person name="Wessels L."/>
            <person name="Reich F."/>
            <person name="Hammerl J."/>
        </authorList>
    </citation>
    <scope>NUCLEOTIDE SEQUENCE [LARGE SCALE GENOMIC DNA]</scope>
    <source>
        <strain evidence="10 13">20-MO00624-0</strain>
    </source>
</reference>
<dbReference type="AlphaFoldDB" id="A0A2X2ECR7"/>
<dbReference type="GO" id="GO:0043190">
    <property type="term" value="C:ATP-binding cassette (ABC) transporter complex"/>
    <property type="evidence" value="ECO:0007669"/>
    <property type="project" value="InterPro"/>
</dbReference>
<evidence type="ECO:0000256" key="7">
    <source>
        <dbReference type="ARBA" id="ARBA00023136"/>
    </source>
</evidence>
<dbReference type="PANTHER" id="PTHR33529">
    <property type="entry name" value="SLR0882 PROTEIN-RELATED"/>
    <property type="match status" value="1"/>
</dbReference>
<organism evidence="11 12">
    <name type="scientific">Pseudomonas luteola</name>
    <dbReference type="NCBI Taxonomy" id="47886"/>
    <lineage>
        <taxon>Bacteria</taxon>
        <taxon>Pseudomonadati</taxon>
        <taxon>Pseudomonadota</taxon>
        <taxon>Gammaproteobacteria</taxon>
        <taxon>Pseudomonadales</taxon>
        <taxon>Pseudomonadaceae</taxon>
        <taxon>Pseudomonas</taxon>
    </lineage>
</organism>
<gene>
    <name evidence="11" type="primary">lptG_2</name>
    <name evidence="10" type="synonym">lptG</name>
    <name evidence="10" type="ORF">IRZ65_08310</name>
    <name evidence="11" type="ORF">NCTC11842_01966</name>
</gene>
<keyword evidence="4" id="KW-1003">Cell membrane</keyword>
<dbReference type="GO" id="GO:0015920">
    <property type="term" value="P:lipopolysaccharide transport"/>
    <property type="evidence" value="ECO:0007669"/>
    <property type="project" value="TreeGrafter"/>
</dbReference>
<evidence type="ECO:0000256" key="4">
    <source>
        <dbReference type="ARBA" id="ARBA00022475"/>
    </source>
</evidence>
<dbReference type="Pfam" id="PF03739">
    <property type="entry name" value="LptF_LptG"/>
    <property type="match status" value="1"/>
</dbReference>
<evidence type="ECO:0000313" key="11">
    <source>
        <dbReference type="EMBL" id="SPZ06039.1"/>
    </source>
</evidence>
<sequence length="357" mass="38899">MKIIDKYLLQSLFMGFIAAAALLLPLFSTLDLVGELDDIGGDYRLVQAIEVVAMTLPRRMVELGPFIALLGGIAALGQLALTQELNTLRAAGISAARIGLSTVLAGALLAVALAAVDEFAASPLQQSAIQLRAHAIASVEGNGKDGSIWGRKDQQFVRVGGLRLGRIPTHIEVFSFDGDQVLKEYLFANYADIQPKGIWQLHEVTVKRWVDSDETVEHMDQMIWQSVLPETRLQEVALPADSLSSRQLYHYIEFLKGTAQPSAQYEVALWEKLGTPLLTLAMILLAVPFSFSQVRSTGLGSKLALGAVTGLLVYLTNQIIVNLGILFGLVPVLVGTVPALLMLVFSMSLIFRFDRKR</sequence>
<evidence type="ECO:0000256" key="1">
    <source>
        <dbReference type="ARBA" id="ARBA00002265"/>
    </source>
</evidence>
<dbReference type="Proteomes" id="UP000250443">
    <property type="component" value="Unassembled WGS sequence"/>
</dbReference>
<dbReference type="Proteomes" id="UP000626180">
    <property type="component" value="Unassembled WGS sequence"/>
</dbReference>
<proteinExistence type="inferred from homology"/>
<dbReference type="PANTHER" id="PTHR33529:SF2">
    <property type="entry name" value="LIPOPOLYSACCHARIDE EXPORT SYSTEM PERMEASE PROTEIN LPTG"/>
    <property type="match status" value="1"/>
</dbReference>
<dbReference type="GO" id="GO:0055085">
    <property type="term" value="P:transmembrane transport"/>
    <property type="evidence" value="ECO:0007669"/>
    <property type="project" value="InterPro"/>
</dbReference>
<dbReference type="InterPro" id="IPR005495">
    <property type="entry name" value="LptG/LptF_permease"/>
</dbReference>
<feature type="transmembrane region" description="Helical" evidence="9">
    <location>
        <begin position="273"/>
        <end position="291"/>
    </location>
</feature>
<evidence type="ECO:0000313" key="12">
    <source>
        <dbReference type="Proteomes" id="UP000250443"/>
    </source>
</evidence>
<evidence type="ECO:0000256" key="9">
    <source>
        <dbReference type="SAM" id="Phobius"/>
    </source>
</evidence>
<dbReference type="EMBL" id="JADMCD010000003">
    <property type="protein sequence ID" value="MBF8640683.1"/>
    <property type="molecule type" value="Genomic_DNA"/>
</dbReference>
<protein>
    <submittedName>
        <fullName evidence="10">LPS export ABC transporter permease LptG</fullName>
    </submittedName>
    <submittedName>
        <fullName evidence="11">Putative ABC transporter permease protein</fullName>
    </submittedName>
</protein>
<feature type="transmembrane region" description="Helical" evidence="9">
    <location>
        <begin position="94"/>
        <end position="116"/>
    </location>
</feature>
<evidence type="ECO:0000256" key="3">
    <source>
        <dbReference type="ARBA" id="ARBA00007725"/>
    </source>
</evidence>
<accession>A0A2X2ECR7</accession>
<keyword evidence="6 9" id="KW-1133">Transmembrane helix</keyword>